<dbReference type="RefSeq" id="WP_263513374.1">
    <property type="nucleotide sequence ID" value="NZ_CP089051.1"/>
</dbReference>
<dbReference type="EMBL" id="CP089051">
    <property type="protein sequence ID" value="UYF73304.1"/>
    <property type="molecule type" value="Genomic_DNA"/>
</dbReference>
<proteinExistence type="predicted"/>
<feature type="transmembrane region" description="Helical" evidence="1">
    <location>
        <begin position="12"/>
        <end position="33"/>
    </location>
</feature>
<feature type="transmembrane region" description="Helical" evidence="1">
    <location>
        <begin position="45"/>
        <end position="64"/>
    </location>
</feature>
<evidence type="ECO:0000256" key="1">
    <source>
        <dbReference type="SAM" id="Phobius"/>
    </source>
</evidence>
<feature type="transmembrane region" description="Helical" evidence="1">
    <location>
        <begin position="76"/>
        <end position="99"/>
    </location>
</feature>
<evidence type="ECO:0000313" key="2">
    <source>
        <dbReference type="EMBL" id="UYF73304.1"/>
    </source>
</evidence>
<dbReference type="AlphaFoldDB" id="A0AA46S4X8"/>
<protein>
    <submittedName>
        <fullName evidence="2">Uncharacterized protein</fullName>
    </submittedName>
</protein>
<keyword evidence="1" id="KW-0812">Transmembrane</keyword>
<gene>
    <name evidence="2" type="ORF">LSO60_07235</name>
</gene>
<keyword evidence="1" id="KW-1133">Transmembrane helix</keyword>
<organism evidence="2 3">
    <name type="scientific">Acinetobacter ursingii</name>
    <dbReference type="NCBI Taxonomy" id="108980"/>
    <lineage>
        <taxon>Bacteria</taxon>
        <taxon>Pseudomonadati</taxon>
        <taxon>Pseudomonadota</taxon>
        <taxon>Gammaproteobacteria</taxon>
        <taxon>Moraxellales</taxon>
        <taxon>Moraxellaceae</taxon>
        <taxon>Acinetobacter</taxon>
    </lineage>
</organism>
<name>A0AA46S4X8_9GAMM</name>
<sequence length="123" mass="13888">MNESILIKIFPWMLKVFAAIIGAIFSLILSGDIDKDGKLQISQTLIIKLLFGISLSLFGGQAFIEYYHLTDRSIMTHGFVMLIFAVFGLLIIGIIYQAIKLMQGKTLSEIVLEIRETFRAIFK</sequence>
<reference evidence="2" key="1">
    <citation type="journal article" date="2022" name="J Glob Antimicrob Resist">
        <title>Comparative analysis of IMP-4- and OXA-58-containing plasmids of three carbapenemase-producing Acinetobacter ursingii strains in the Netherlands.</title>
        <authorList>
            <person name="Hendrickx A.P.A."/>
            <person name="Schade R.P."/>
            <person name="Landman F."/>
            <person name="Bosch T."/>
            <person name="Schouls L.M."/>
            <person name="van Dijk K."/>
        </authorList>
    </citation>
    <scope>NUCLEOTIDE SEQUENCE</scope>
    <source>
        <strain evidence="2">RIVM_C010559</strain>
    </source>
</reference>
<dbReference type="Proteomes" id="UP001164064">
    <property type="component" value="Chromosome"/>
</dbReference>
<evidence type="ECO:0000313" key="3">
    <source>
        <dbReference type="Proteomes" id="UP001164064"/>
    </source>
</evidence>
<accession>A0AA46S4X8</accession>
<keyword evidence="1" id="KW-0472">Membrane</keyword>